<reference evidence="3 4" key="1">
    <citation type="journal article" date="2017" name="Front. Genet.">
        <title>Draft sequencing of the heterozygous diploid genome of Satsuma (Citrus unshiu Marc.) using a hybrid assembly approach.</title>
        <authorList>
            <person name="Shimizu T."/>
            <person name="Tanizawa Y."/>
            <person name="Mochizuki T."/>
            <person name="Nagasaki H."/>
            <person name="Yoshioka T."/>
            <person name="Toyoda A."/>
            <person name="Fujiyama A."/>
            <person name="Kaminuma E."/>
            <person name="Nakamura Y."/>
        </authorList>
    </citation>
    <scope>NUCLEOTIDE SEQUENCE [LARGE SCALE GENOMIC DNA]</scope>
    <source>
        <strain evidence="4">cv. Miyagawa wase</strain>
    </source>
</reference>
<accession>A0A2H5QDQ8</accession>
<proteinExistence type="predicted"/>
<evidence type="ECO:0000313" key="4">
    <source>
        <dbReference type="Proteomes" id="UP000236630"/>
    </source>
</evidence>
<organism evidence="3 4">
    <name type="scientific">Citrus unshiu</name>
    <name type="common">Satsuma mandarin</name>
    <name type="synonym">Citrus nobilis var. unshiu</name>
    <dbReference type="NCBI Taxonomy" id="55188"/>
    <lineage>
        <taxon>Eukaryota</taxon>
        <taxon>Viridiplantae</taxon>
        <taxon>Streptophyta</taxon>
        <taxon>Embryophyta</taxon>
        <taxon>Tracheophyta</taxon>
        <taxon>Spermatophyta</taxon>
        <taxon>Magnoliopsida</taxon>
        <taxon>eudicotyledons</taxon>
        <taxon>Gunneridae</taxon>
        <taxon>Pentapetalae</taxon>
        <taxon>rosids</taxon>
        <taxon>malvids</taxon>
        <taxon>Sapindales</taxon>
        <taxon>Rutaceae</taxon>
        <taxon>Aurantioideae</taxon>
        <taxon>Citrus</taxon>
    </lineage>
</organism>
<dbReference type="EMBL" id="BDQV01000320">
    <property type="protein sequence ID" value="GAY62770.1"/>
    <property type="molecule type" value="Genomic_DNA"/>
</dbReference>
<dbReference type="GO" id="GO:0005524">
    <property type="term" value="F:ATP binding"/>
    <property type="evidence" value="ECO:0007669"/>
    <property type="project" value="InterPro"/>
</dbReference>
<evidence type="ECO:0000313" key="3">
    <source>
        <dbReference type="EMBL" id="GAY62770.1"/>
    </source>
</evidence>
<dbReference type="Gene3D" id="3.40.50.300">
    <property type="entry name" value="P-loop containing nucleotide triphosphate hydrolases"/>
    <property type="match status" value="1"/>
</dbReference>
<dbReference type="Pfam" id="PF00005">
    <property type="entry name" value="ABC_tran"/>
    <property type="match status" value="1"/>
</dbReference>
<comment type="caution">
    <text evidence="3">The sequence shown here is derived from an EMBL/GenBank/DDBJ whole genome shotgun (WGS) entry which is preliminary data.</text>
</comment>
<dbReference type="PANTHER" id="PTHR48040:SF45">
    <property type="entry name" value="PLEIOTROPIC DRUG RESISTANCE PROTEIN 1-LIKE"/>
    <property type="match status" value="1"/>
</dbReference>
<feature type="domain" description="Pleiotropic ABC efflux transporter N-terminal" evidence="2">
    <location>
        <begin position="98"/>
        <end position="148"/>
    </location>
</feature>
<dbReference type="PANTHER" id="PTHR48040">
    <property type="entry name" value="PLEIOTROPIC DRUG RESISTANCE PROTEIN 1-LIKE ISOFORM X1"/>
    <property type="match status" value="1"/>
</dbReference>
<evidence type="ECO:0000259" key="2">
    <source>
        <dbReference type="Pfam" id="PF14510"/>
    </source>
</evidence>
<dbReference type="Proteomes" id="UP000236630">
    <property type="component" value="Unassembled WGS sequence"/>
</dbReference>
<dbReference type="InterPro" id="IPR029481">
    <property type="entry name" value="ABC_trans_N"/>
</dbReference>
<evidence type="ECO:0000259" key="1">
    <source>
        <dbReference type="Pfam" id="PF00005"/>
    </source>
</evidence>
<keyword evidence="4" id="KW-1185">Reference proteome</keyword>
<sequence>MDSDNNEVYKVSNSLRAGITSVWRSNSVSAGAFSMSSREEQDDEEALICAALEKLPTYNRLKKGILTTSRGEANEVDVNNLGQQERQRLVDKLVKVAEVDNEEFLLKLKNRIDRVGISLPTIEVRFEHLNVKAEAYVGSRALPTFFNFCANIVEGFLNSLNILPSSKKKRLTILKDVSGIVRPGRMTLLLGPPGSGKTTLLLALAGKLDSSLKNRCVYQST</sequence>
<dbReference type="InterPro" id="IPR027417">
    <property type="entry name" value="P-loop_NTPase"/>
</dbReference>
<dbReference type="AlphaFoldDB" id="A0A2H5QDQ8"/>
<protein>
    <recommendedName>
        <fullName evidence="5">ABC-transporter N-terminal domain-containing protein</fullName>
    </recommendedName>
</protein>
<gene>
    <name evidence="3" type="ORF">CUMW_220420</name>
</gene>
<dbReference type="InterPro" id="IPR003439">
    <property type="entry name" value="ABC_transporter-like_ATP-bd"/>
</dbReference>
<dbReference type="GO" id="GO:0016887">
    <property type="term" value="F:ATP hydrolysis activity"/>
    <property type="evidence" value="ECO:0007669"/>
    <property type="project" value="InterPro"/>
</dbReference>
<dbReference type="Pfam" id="PF14510">
    <property type="entry name" value="ABC_trans_N"/>
    <property type="match status" value="1"/>
</dbReference>
<evidence type="ECO:0008006" key="5">
    <source>
        <dbReference type="Google" id="ProtNLM"/>
    </source>
</evidence>
<name>A0A2H5QDQ8_CITUN</name>
<dbReference type="SUPFAM" id="SSF52540">
    <property type="entry name" value="P-loop containing nucleoside triphosphate hydrolases"/>
    <property type="match status" value="1"/>
</dbReference>
<feature type="domain" description="ABC transporter" evidence="1">
    <location>
        <begin position="174"/>
        <end position="209"/>
    </location>
</feature>